<feature type="domain" description="N-acetyltransferase" evidence="1">
    <location>
        <begin position="10"/>
        <end position="174"/>
    </location>
</feature>
<reference evidence="2 3" key="1">
    <citation type="submission" date="2017-10" db="EMBL/GenBank/DDBJ databases">
        <title>Draft genome of Lysinibacillus fusiformis strain Juneja, a laboratory-derived pathogen of Drosophila melanogaster.</title>
        <authorList>
            <person name="Smith B.R."/>
            <person name="Unckless R.L."/>
        </authorList>
    </citation>
    <scope>NUCLEOTIDE SEQUENCE [LARGE SCALE GENOMIC DNA]</scope>
    <source>
        <strain evidence="2 3">Juneja</strain>
    </source>
</reference>
<dbReference type="RefSeq" id="WP_036126121.1">
    <property type="nucleotide sequence ID" value="NZ_PDFK01000003.1"/>
</dbReference>
<accession>A0A2I0UZ62</accession>
<dbReference type="PROSITE" id="PS51186">
    <property type="entry name" value="GNAT"/>
    <property type="match status" value="1"/>
</dbReference>
<comment type="caution">
    <text evidence="2">The sequence shown here is derived from an EMBL/GenBank/DDBJ whole genome shotgun (WGS) entry which is preliminary data.</text>
</comment>
<dbReference type="EMBL" id="PDFK01000003">
    <property type="protein sequence ID" value="PKU51338.1"/>
    <property type="molecule type" value="Genomic_DNA"/>
</dbReference>
<dbReference type="InterPro" id="IPR000182">
    <property type="entry name" value="GNAT_dom"/>
</dbReference>
<dbReference type="InterPro" id="IPR016181">
    <property type="entry name" value="Acyl_CoA_acyltransferase"/>
</dbReference>
<dbReference type="AlphaFoldDB" id="A0A2I0UZ62"/>
<protein>
    <submittedName>
        <fullName evidence="2">N-acetyltransferase</fullName>
    </submittedName>
</protein>
<evidence type="ECO:0000313" key="3">
    <source>
        <dbReference type="Proteomes" id="UP000234956"/>
    </source>
</evidence>
<keyword evidence="2" id="KW-0808">Transferase</keyword>
<dbReference type="GO" id="GO:0005737">
    <property type="term" value="C:cytoplasm"/>
    <property type="evidence" value="ECO:0007669"/>
    <property type="project" value="TreeGrafter"/>
</dbReference>
<sequence>MFPILQTERLVLRELGSPDAQALLDCFSNPEVLRHYGQQPLTSLVQVQQIIKNFANNFTEKRGIKWGIALKEQEGIIGTLGFQEWSMEHRRAEISYALFPDYWGKGYAQEAVKRAISYGFEEMDLVRIGAIVFTENEASQLLLQKIGFEQEGLLKKYMHQNNMPHDTYMYSLIK</sequence>
<evidence type="ECO:0000259" key="1">
    <source>
        <dbReference type="PROSITE" id="PS51186"/>
    </source>
</evidence>
<organism evidence="2 3">
    <name type="scientific">Lysinibacillus fusiformis</name>
    <dbReference type="NCBI Taxonomy" id="28031"/>
    <lineage>
        <taxon>Bacteria</taxon>
        <taxon>Bacillati</taxon>
        <taxon>Bacillota</taxon>
        <taxon>Bacilli</taxon>
        <taxon>Bacillales</taxon>
        <taxon>Bacillaceae</taxon>
        <taxon>Lysinibacillus</taxon>
    </lineage>
</organism>
<dbReference type="CDD" id="cd04301">
    <property type="entry name" value="NAT_SF"/>
    <property type="match status" value="1"/>
</dbReference>
<name>A0A2I0UZ62_9BACI</name>
<dbReference type="GO" id="GO:0008999">
    <property type="term" value="F:protein-N-terminal-alanine acetyltransferase activity"/>
    <property type="evidence" value="ECO:0007669"/>
    <property type="project" value="TreeGrafter"/>
</dbReference>
<dbReference type="PANTHER" id="PTHR43792:SF9">
    <property type="entry name" value="RIBOSOMAL-PROTEIN-ALANINE ACETYLTRANSFERASE"/>
    <property type="match status" value="1"/>
</dbReference>
<gene>
    <name evidence="2" type="ORF">CRI88_11510</name>
</gene>
<dbReference type="Proteomes" id="UP000234956">
    <property type="component" value="Unassembled WGS sequence"/>
</dbReference>
<proteinExistence type="predicted"/>
<evidence type="ECO:0000313" key="2">
    <source>
        <dbReference type="EMBL" id="PKU51338.1"/>
    </source>
</evidence>
<dbReference type="Pfam" id="PF13302">
    <property type="entry name" value="Acetyltransf_3"/>
    <property type="match status" value="1"/>
</dbReference>
<dbReference type="SUPFAM" id="SSF55729">
    <property type="entry name" value="Acyl-CoA N-acyltransferases (Nat)"/>
    <property type="match status" value="1"/>
</dbReference>
<dbReference type="Gene3D" id="3.40.630.30">
    <property type="match status" value="1"/>
</dbReference>
<dbReference type="InterPro" id="IPR051531">
    <property type="entry name" value="N-acetyltransferase"/>
</dbReference>
<dbReference type="PANTHER" id="PTHR43792">
    <property type="entry name" value="GNAT FAMILY, PUTATIVE (AFU_ORTHOLOGUE AFUA_3G00765)-RELATED-RELATED"/>
    <property type="match status" value="1"/>
</dbReference>